<evidence type="ECO:0000313" key="2">
    <source>
        <dbReference type="Proteomes" id="UP001183615"/>
    </source>
</evidence>
<gene>
    <name evidence="1" type="ORF">RM779_02245</name>
</gene>
<dbReference type="EMBL" id="JAVREV010000001">
    <property type="protein sequence ID" value="MDT0441423.1"/>
    <property type="molecule type" value="Genomic_DNA"/>
</dbReference>
<dbReference type="Proteomes" id="UP001183615">
    <property type="component" value="Unassembled WGS sequence"/>
</dbReference>
<keyword evidence="2" id="KW-1185">Reference proteome</keyword>
<proteinExistence type="predicted"/>
<comment type="caution">
    <text evidence="1">The sequence shown here is derived from an EMBL/GenBank/DDBJ whole genome shotgun (WGS) entry which is preliminary data.</text>
</comment>
<dbReference type="RefSeq" id="WP_311615179.1">
    <property type="nucleotide sequence ID" value="NZ_JAVREV010000001.1"/>
</dbReference>
<sequence>MWLHQLLVLWLMDTVNVLSTYLSAPASLPLPPQAARLVQRAVEVSNLAESVSADLVTGAEPHQAWERMIDRAAAMAS</sequence>
<name>A0ABU2RY56_9ACTN</name>
<evidence type="ECO:0000313" key="1">
    <source>
        <dbReference type="EMBL" id="MDT0441423.1"/>
    </source>
</evidence>
<organism evidence="1 2">
    <name type="scientific">Streptomyces johnsoniae</name>
    <dbReference type="NCBI Taxonomy" id="3075532"/>
    <lineage>
        <taxon>Bacteria</taxon>
        <taxon>Bacillati</taxon>
        <taxon>Actinomycetota</taxon>
        <taxon>Actinomycetes</taxon>
        <taxon>Kitasatosporales</taxon>
        <taxon>Streptomycetaceae</taxon>
        <taxon>Streptomyces</taxon>
    </lineage>
</organism>
<accession>A0ABU2RY56</accession>
<protein>
    <submittedName>
        <fullName evidence="1">Uncharacterized protein</fullName>
    </submittedName>
</protein>
<reference evidence="2" key="1">
    <citation type="submission" date="2023-07" db="EMBL/GenBank/DDBJ databases">
        <title>30 novel species of actinomycetes from the DSMZ collection.</title>
        <authorList>
            <person name="Nouioui I."/>
        </authorList>
    </citation>
    <scope>NUCLEOTIDE SEQUENCE [LARGE SCALE GENOMIC DNA]</scope>
    <source>
        <strain evidence="2">DSM 41886</strain>
    </source>
</reference>